<keyword evidence="2" id="KW-0812">Transmembrane</keyword>
<feature type="domain" description="YncI copper-binding" evidence="4">
    <location>
        <begin position="33"/>
        <end position="180"/>
    </location>
</feature>
<gene>
    <name evidence="5" type="ORF">KIH74_12260</name>
</gene>
<organism evidence="5 6">
    <name type="scientific">Kineosporia corallincola</name>
    <dbReference type="NCBI Taxonomy" id="2835133"/>
    <lineage>
        <taxon>Bacteria</taxon>
        <taxon>Bacillati</taxon>
        <taxon>Actinomycetota</taxon>
        <taxon>Actinomycetes</taxon>
        <taxon>Kineosporiales</taxon>
        <taxon>Kineosporiaceae</taxon>
        <taxon>Kineosporia</taxon>
    </lineage>
</organism>
<feature type="chain" id="PRO_5046229122" evidence="3">
    <location>
        <begin position="28"/>
        <end position="254"/>
    </location>
</feature>
<keyword evidence="2" id="KW-1133">Transmembrane helix</keyword>
<proteinExistence type="predicted"/>
<keyword evidence="3" id="KW-0732">Signal</keyword>
<evidence type="ECO:0000313" key="6">
    <source>
        <dbReference type="Proteomes" id="UP001197247"/>
    </source>
</evidence>
<sequence length="254" mass="25917">MSQSRIPLALRAGAALLAAAVISVAGAAVAEAHVRVTPDSTSEGGYSRLTFRVPNESDTAGTTSVEVTLPTATPFTSVMTKPVPGWTAEVTEADLPETVEVDGSKITKAPATVTWTADKGTQINPGEYQEFSISVGPLPKMGTTIELPTKQTYSDGQVSDWNEPTVEGQEEPEYPAPAFETTSVAGTDATPVAAADTTADASTSDSAARWLGAGGLAVGVIGLLLAAVAWRRVATLPKTPATAAADSASQGSTV</sequence>
<name>A0ABS5TF40_9ACTN</name>
<feature type="region of interest" description="Disordered" evidence="1">
    <location>
        <begin position="149"/>
        <end position="173"/>
    </location>
</feature>
<accession>A0ABS5TF40</accession>
<evidence type="ECO:0000313" key="5">
    <source>
        <dbReference type="EMBL" id="MBT0769702.1"/>
    </source>
</evidence>
<comment type="caution">
    <text evidence="5">The sequence shown here is derived from an EMBL/GenBank/DDBJ whole genome shotgun (WGS) entry which is preliminary data.</text>
</comment>
<dbReference type="CDD" id="cd08545">
    <property type="entry name" value="YcnI_like"/>
    <property type="match status" value="1"/>
</dbReference>
<dbReference type="EMBL" id="JAHBAY010000004">
    <property type="protein sequence ID" value="MBT0769702.1"/>
    <property type="molecule type" value="Genomic_DNA"/>
</dbReference>
<keyword evidence="6" id="KW-1185">Reference proteome</keyword>
<keyword evidence="2" id="KW-0472">Membrane</keyword>
<dbReference type="Pfam" id="PF07987">
    <property type="entry name" value="DUF1775"/>
    <property type="match status" value="1"/>
</dbReference>
<feature type="compositionally biased region" description="Polar residues" evidence="1">
    <location>
        <begin position="149"/>
        <end position="162"/>
    </location>
</feature>
<evidence type="ECO:0000259" key="4">
    <source>
        <dbReference type="Pfam" id="PF07987"/>
    </source>
</evidence>
<evidence type="ECO:0000256" key="2">
    <source>
        <dbReference type="SAM" id="Phobius"/>
    </source>
</evidence>
<dbReference type="Proteomes" id="UP001197247">
    <property type="component" value="Unassembled WGS sequence"/>
</dbReference>
<protein>
    <submittedName>
        <fullName evidence="5">YcnI family protein</fullName>
    </submittedName>
</protein>
<dbReference type="Gene3D" id="2.60.40.2230">
    <property type="entry name" value="Uncharacterised protein YcnI-like PF07987, DUF1775"/>
    <property type="match status" value="1"/>
</dbReference>
<dbReference type="InterPro" id="IPR038507">
    <property type="entry name" value="YcnI-like_sf"/>
</dbReference>
<reference evidence="5 6" key="1">
    <citation type="submission" date="2021-05" db="EMBL/GenBank/DDBJ databases">
        <title>Kineosporia and Streptomyces sp. nov. two new marine actinobacteria isolated from Coral.</title>
        <authorList>
            <person name="Buangrab K."/>
            <person name="Sutthacheep M."/>
            <person name="Yeemin T."/>
            <person name="Harunari E."/>
            <person name="Igarashi Y."/>
            <person name="Kanchanasin P."/>
            <person name="Tanasupawat S."/>
            <person name="Phongsopitanun W."/>
        </authorList>
    </citation>
    <scope>NUCLEOTIDE SEQUENCE [LARGE SCALE GENOMIC DNA]</scope>
    <source>
        <strain evidence="5 6">J2-2</strain>
    </source>
</reference>
<evidence type="ECO:0000256" key="3">
    <source>
        <dbReference type="SAM" id="SignalP"/>
    </source>
</evidence>
<feature type="signal peptide" evidence="3">
    <location>
        <begin position="1"/>
        <end position="27"/>
    </location>
</feature>
<dbReference type="InterPro" id="IPR012533">
    <property type="entry name" value="YcnI-copper_dom"/>
</dbReference>
<dbReference type="RefSeq" id="WP_214155996.1">
    <property type="nucleotide sequence ID" value="NZ_JAHBAY010000004.1"/>
</dbReference>
<evidence type="ECO:0000256" key="1">
    <source>
        <dbReference type="SAM" id="MobiDB-lite"/>
    </source>
</evidence>
<feature type="transmembrane region" description="Helical" evidence="2">
    <location>
        <begin position="210"/>
        <end position="230"/>
    </location>
</feature>